<evidence type="ECO:0000256" key="2">
    <source>
        <dbReference type="ARBA" id="ARBA00022676"/>
    </source>
</evidence>
<dbReference type="EMBL" id="CP022129">
    <property type="protein sequence ID" value="ASF48810.1"/>
    <property type="molecule type" value="Genomic_DNA"/>
</dbReference>
<accession>A0A1Z4C5K9</accession>
<dbReference type="AlphaFoldDB" id="A0A1Z4C5K9"/>
<dbReference type="GO" id="GO:0016757">
    <property type="term" value="F:glycosyltransferase activity"/>
    <property type="evidence" value="ECO:0007669"/>
    <property type="project" value="UniProtKB-KW"/>
</dbReference>
<organism evidence="4 5">
    <name type="scientific">Methylovulum psychrotolerans</name>
    <dbReference type="NCBI Taxonomy" id="1704499"/>
    <lineage>
        <taxon>Bacteria</taxon>
        <taxon>Pseudomonadati</taxon>
        <taxon>Pseudomonadota</taxon>
        <taxon>Gammaproteobacteria</taxon>
        <taxon>Methylococcales</taxon>
        <taxon>Methylococcaceae</taxon>
        <taxon>Methylovulum</taxon>
    </lineage>
</organism>
<dbReference type="Proteomes" id="UP000197019">
    <property type="component" value="Chromosome"/>
</dbReference>
<evidence type="ECO:0000313" key="4">
    <source>
        <dbReference type="EMBL" id="ASF48810.1"/>
    </source>
</evidence>
<name>A0A1Z4C5K9_9GAMM</name>
<dbReference type="PANTHER" id="PTHR43179:SF12">
    <property type="entry name" value="GALACTOFURANOSYLTRANSFERASE GLFT2"/>
    <property type="match status" value="1"/>
</dbReference>
<dbReference type="InterPro" id="IPR029044">
    <property type="entry name" value="Nucleotide-diphossugar_trans"/>
</dbReference>
<dbReference type="Pfam" id="PF13641">
    <property type="entry name" value="Glyco_tranf_2_3"/>
    <property type="match status" value="1"/>
</dbReference>
<dbReference type="SUPFAM" id="SSF53756">
    <property type="entry name" value="UDP-Glycosyltransferase/glycogen phosphorylase"/>
    <property type="match status" value="1"/>
</dbReference>
<sequence length="863" mass="97269">MTALWGIKIACKTLGLRKAYQSRLIRLVARQELFDNAYYLENNGDVAQIETDGLKHYVLHGDKEGRAPMALFDPVYYRSKATGLSKHLYTNTLLHYKYVGRYCRTSPSAWFDLDFYLVNNKDVARTDNDPLIHYLKWGGAEGRSPCPQFDGTYYLRTSPDVAATGMNPLLHYLFFGRTEGRSTQQERDSDGLDIEPGELPVLTLPDDEAWGSLVPRAHIAETDLDVVVPVYKGRIETLRCLYSALAVTYDVPFELVVINDASPDEELSADLQRLADKGLFTLLVNEENLGFVQTVNRGMKLHPQRHVVLLNSDTEVYDGWLDRLHKAAHRNRKTGTVTPLSNNATICSYPNFLHDNPYPLEVSYAEMDALTATINADVEVEVPTGVGFCMYIRRDCLEKVGLFDEKAFGKGYGEENDFCQRAIRKGWRNIIAGDIFVRHLGSTSFQGERAMRVQAALKVLDKKYPRYRKDVDVFVKADPLKDSRSRLDAFRLQRMSRAQNILLVCHSRGGGSERRVQEDIVNFMQAGYGVFTLRPVAKRPTHVNLGHPSIRSVPNINPFELADTAALAAILKELGITEVHTHSLVDFVPDAALELHKVIKELGAFWKINLHDYKPICPRINLIDEDGRYCGEPDEAGCNRCLLERNSDFGVKSIAEWRSSHQQALRLADRIVVPDQDVADRLGSYFPDVAFEVLPHEAIDLKAIQVKTPQIAAEEKLRVVIIGAIGKIKGFEVIMACAKLVQQQNLPIEFIVMGYTMNDLLIKESGVTVTGKYHEHDALATLENLNPHLVWLPSLWPETYSYTLSLAFQAHLPVFSFDIGAIARRTREAGMADKLAPLAWMDSPEKLVGQFDNYRQACLQPLL</sequence>
<comment type="similarity">
    <text evidence="1">Belongs to the glycosyltransferase 2 family.</text>
</comment>
<keyword evidence="5" id="KW-1185">Reference proteome</keyword>
<dbReference type="Gene3D" id="3.90.550.10">
    <property type="entry name" value="Spore Coat Polysaccharide Biosynthesis Protein SpsA, Chain A"/>
    <property type="match status" value="1"/>
</dbReference>
<dbReference type="SUPFAM" id="SSF53448">
    <property type="entry name" value="Nucleotide-diphospho-sugar transferases"/>
    <property type="match status" value="1"/>
</dbReference>
<dbReference type="PANTHER" id="PTHR43179">
    <property type="entry name" value="RHAMNOSYLTRANSFERASE WBBL"/>
    <property type="match status" value="1"/>
</dbReference>
<keyword evidence="2" id="KW-0328">Glycosyltransferase</keyword>
<reference evidence="4 5" key="1">
    <citation type="submission" date="2017-06" db="EMBL/GenBank/DDBJ databases">
        <title>Genome Sequencing of the methanotroph Methylovulum psychrotolerants str. HV10-M2 isolated from a high-altitude environment.</title>
        <authorList>
            <person name="Mateos-Rivera A."/>
        </authorList>
    </citation>
    <scope>NUCLEOTIDE SEQUENCE [LARGE SCALE GENOMIC DNA]</scope>
    <source>
        <strain evidence="4 5">HV10_M2</strain>
    </source>
</reference>
<gene>
    <name evidence="4" type="ORF">CEK71_16845</name>
</gene>
<protein>
    <submittedName>
        <fullName evidence="4">Glycosyltransferase</fullName>
    </submittedName>
</protein>
<dbReference type="OrthoDB" id="9805612at2"/>
<evidence type="ECO:0000256" key="1">
    <source>
        <dbReference type="ARBA" id="ARBA00006739"/>
    </source>
</evidence>
<evidence type="ECO:0000313" key="5">
    <source>
        <dbReference type="Proteomes" id="UP000197019"/>
    </source>
</evidence>
<keyword evidence="3 4" id="KW-0808">Transferase</keyword>
<proteinExistence type="inferred from homology"/>
<dbReference type="Gene3D" id="3.40.50.2000">
    <property type="entry name" value="Glycogen Phosphorylase B"/>
    <property type="match status" value="1"/>
</dbReference>
<dbReference type="KEGG" id="mpsy:CEK71_16845"/>
<evidence type="ECO:0000256" key="3">
    <source>
        <dbReference type="ARBA" id="ARBA00022679"/>
    </source>
</evidence>